<feature type="domain" description="BTB" evidence="2">
    <location>
        <begin position="57"/>
        <end position="128"/>
    </location>
</feature>
<dbReference type="OrthoDB" id="2367075at2759"/>
<dbReference type="EMBL" id="KN832984">
    <property type="protein sequence ID" value="KIM85851.1"/>
    <property type="molecule type" value="Genomic_DNA"/>
</dbReference>
<feature type="compositionally biased region" description="Polar residues" evidence="1">
    <location>
        <begin position="26"/>
        <end position="41"/>
    </location>
</feature>
<feature type="region of interest" description="Disordered" evidence="1">
    <location>
        <begin position="15"/>
        <end position="41"/>
    </location>
</feature>
<dbReference type="InterPro" id="IPR011333">
    <property type="entry name" value="SKP1/BTB/POZ_sf"/>
</dbReference>
<evidence type="ECO:0000313" key="4">
    <source>
        <dbReference type="Proteomes" id="UP000054166"/>
    </source>
</evidence>
<name>A0A0C3G5C7_PILCF</name>
<protein>
    <recommendedName>
        <fullName evidence="2">BTB domain-containing protein</fullName>
    </recommendedName>
</protein>
<keyword evidence="4" id="KW-1185">Reference proteome</keyword>
<dbReference type="Gene3D" id="3.30.710.10">
    <property type="entry name" value="Potassium Channel Kv1.1, Chain A"/>
    <property type="match status" value="1"/>
</dbReference>
<accession>A0A0C3G5C7</accession>
<reference evidence="4" key="2">
    <citation type="submission" date="2015-01" db="EMBL/GenBank/DDBJ databases">
        <title>Evolutionary Origins and Diversification of the Mycorrhizal Mutualists.</title>
        <authorList>
            <consortium name="DOE Joint Genome Institute"/>
            <consortium name="Mycorrhizal Genomics Consortium"/>
            <person name="Kohler A."/>
            <person name="Kuo A."/>
            <person name="Nagy L.G."/>
            <person name="Floudas D."/>
            <person name="Copeland A."/>
            <person name="Barry K.W."/>
            <person name="Cichocki N."/>
            <person name="Veneault-Fourrey C."/>
            <person name="LaButti K."/>
            <person name="Lindquist E.A."/>
            <person name="Lipzen A."/>
            <person name="Lundell T."/>
            <person name="Morin E."/>
            <person name="Murat C."/>
            <person name="Riley R."/>
            <person name="Ohm R."/>
            <person name="Sun H."/>
            <person name="Tunlid A."/>
            <person name="Henrissat B."/>
            <person name="Grigoriev I.V."/>
            <person name="Hibbett D.S."/>
            <person name="Martin F."/>
        </authorList>
    </citation>
    <scope>NUCLEOTIDE SEQUENCE [LARGE SCALE GENOMIC DNA]</scope>
    <source>
        <strain evidence="4">F 1598</strain>
    </source>
</reference>
<evidence type="ECO:0000259" key="2">
    <source>
        <dbReference type="PROSITE" id="PS50097"/>
    </source>
</evidence>
<feature type="compositionally biased region" description="Low complexity" evidence="1">
    <location>
        <begin position="15"/>
        <end position="25"/>
    </location>
</feature>
<dbReference type="Pfam" id="PF00651">
    <property type="entry name" value="BTB"/>
    <property type="match status" value="1"/>
</dbReference>
<dbReference type="AlphaFoldDB" id="A0A0C3G5C7"/>
<proteinExistence type="predicted"/>
<sequence>MWSLDIDNIPHPHLSFQSSDSDQSSNVHLSATHPGSSTAAESDQLYQRHPEFFFADDNVIFQVENTRYKMHRYFFQRDSEIFASIFALPTGPGQGSSEYNPIRLVGVKIHDFDLFLSMLYPHQIGVYSATTVDEWTAILNLAAKWKFESIKDLAIRQLALIGSPIDKIVLGQRHGVTDWLLDSYRAICERSDALTLDEANRLGMENVVKISSLRQDIRRVGSLGRITVSLDVLKQTFGLEGCAKEAMQTNETCDDGCRETELRLDKPRPWSALAFDLDRQKDEKKEGLTEGVEVEEENLYSGFRGRGKRGRRQIR</sequence>
<dbReference type="InParanoid" id="A0A0C3G5C7"/>
<dbReference type="SUPFAM" id="SSF54695">
    <property type="entry name" value="POZ domain"/>
    <property type="match status" value="1"/>
</dbReference>
<reference evidence="3 4" key="1">
    <citation type="submission" date="2014-04" db="EMBL/GenBank/DDBJ databases">
        <authorList>
            <consortium name="DOE Joint Genome Institute"/>
            <person name="Kuo A."/>
            <person name="Tarkka M."/>
            <person name="Buscot F."/>
            <person name="Kohler A."/>
            <person name="Nagy L.G."/>
            <person name="Floudas D."/>
            <person name="Copeland A."/>
            <person name="Barry K.W."/>
            <person name="Cichocki N."/>
            <person name="Veneault-Fourrey C."/>
            <person name="LaButti K."/>
            <person name="Lindquist E.A."/>
            <person name="Lipzen A."/>
            <person name="Lundell T."/>
            <person name="Morin E."/>
            <person name="Murat C."/>
            <person name="Sun H."/>
            <person name="Tunlid A."/>
            <person name="Henrissat B."/>
            <person name="Grigoriev I.V."/>
            <person name="Hibbett D.S."/>
            <person name="Martin F."/>
            <person name="Nordberg H.P."/>
            <person name="Cantor M.N."/>
            <person name="Hua S.X."/>
        </authorList>
    </citation>
    <scope>NUCLEOTIDE SEQUENCE [LARGE SCALE GENOMIC DNA]</scope>
    <source>
        <strain evidence="3 4">F 1598</strain>
    </source>
</reference>
<dbReference type="Proteomes" id="UP000054166">
    <property type="component" value="Unassembled WGS sequence"/>
</dbReference>
<dbReference type="HOGENOM" id="CLU_883126_0_0_1"/>
<evidence type="ECO:0000313" key="3">
    <source>
        <dbReference type="EMBL" id="KIM85851.1"/>
    </source>
</evidence>
<dbReference type="InterPro" id="IPR000210">
    <property type="entry name" value="BTB/POZ_dom"/>
</dbReference>
<dbReference type="PROSITE" id="PS50097">
    <property type="entry name" value="BTB"/>
    <property type="match status" value="1"/>
</dbReference>
<organism evidence="3 4">
    <name type="scientific">Piloderma croceum (strain F 1598)</name>
    <dbReference type="NCBI Taxonomy" id="765440"/>
    <lineage>
        <taxon>Eukaryota</taxon>
        <taxon>Fungi</taxon>
        <taxon>Dikarya</taxon>
        <taxon>Basidiomycota</taxon>
        <taxon>Agaricomycotina</taxon>
        <taxon>Agaricomycetes</taxon>
        <taxon>Agaricomycetidae</taxon>
        <taxon>Atheliales</taxon>
        <taxon>Atheliaceae</taxon>
        <taxon>Piloderma</taxon>
    </lineage>
</organism>
<gene>
    <name evidence="3" type="ORF">PILCRDRAFT_5473</name>
</gene>
<evidence type="ECO:0000256" key="1">
    <source>
        <dbReference type="SAM" id="MobiDB-lite"/>
    </source>
</evidence>
<dbReference type="STRING" id="765440.A0A0C3G5C7"/>